<dbReference type="PANTHER" id="PTHR38340">
    <property type="entry name" value="S-LAYER PROTEIN"/>
    <property type="match status" value="1"/>
</dbReference>
<evidence type="ECO:0000256" key="4">
    <source>
        <dbReference type="ARBA" id="ARBA00022656"/>
    </source>
</evidence>
<dbReference type="SUPFAM" id="SSF51120">
    <property type="entry name" value="beta-Roll"/>
    <property type="match status" value="11"/>
</dbReference>
<evidence type="ECO:0000256" key="2">
    <source>
        <dbReference type="ARBA" id="ARBA00004613"/>
    </source>
</evidence>
<evidence type="ECO:0000256" key="7">
    <source>
        <dbReference type="ARBA" id="ARBA00023136"/>
    </source>
</evidence>
<evidence type="ECO:0008006" key="10">
    <source>
        <dbReference type="Google" id="ProtNLM"/>
    </source>
</evidence>
<gene>
    <name evidence="8" type="ORF">CA606_20260</name>
</gene>
<name>A0A2S1B7N1_CAUVI</name>
<dbReference type="Pfam" id="PF00353">
    <property type="entry name" value="HemolysinCabind"/>
    <property type="match status" value="16"/>
</dbReference>
<evidence type="ECO:0000256" key="5">
    <source>
        <dbReference type="ARBA" id="ARBA00022737"/>
    </source>
</evidence>
<comment type="subcellular location">
    <subcellularLocation>
        <location evidence="1">Membrane</location>
    </subcellularLocation>
    <subcellularLocation>
        <location evidence="2">Secreted</location>
    </subcellularLocation>
</comment>
<dbReference type="InterPro" id="IPR003995">
    <property type="entry name" value="RTX_toxin_determinant-A"/>
</dbReference>
<keyword evidence="3" id="KW-0964">Secreted</keyword>
<organism evidence="8 9">
    <name type="scientific">Caulobacter vibrioides</name>
    <name type="common">Caulobacter crescentus</name>
    <dbReference type="NCBI Taxonomy" id="155892"/>
    <lineage>
        <taxon>Bacteria</taxon>
        <taxon>Pseudomonadati</taxon>
        <taxon>Pseudomonadota</taxon>
        <taxon>Alphaproteobacteria</taxon>
        <taxon>Caulobacterales</taxon>
        <taxon>Caulobacteraceae</taxon>
        <taxon>Caulobacter</taxon>
    </lineage>
</organism>
<dbReference type="PRINTS" id="PR01488">
    <property type="entry name" value="RTXTOXINA"/>
</dbReference>
<dbReference type="Pfam" id="PF19198">
    <property type="entry name" value="RsaA_NTD"/>
    <property type="match status" value="1"/>
</dbReference>
<dbReference type="EMBL" id="CP023315">
    <property type="protein sequence ID" value="AWC68669.1"/>
    <property type="molecule type" value="Genomic_DNA"/>
</dbReference>
<evidence type="ECO:0000313" key="9">
    <source>
        <dbReference type="Proteomes" id="UP000217311"/>
    </source>
</evidence>
<proteinExistence type="predicted"/>
<sequence length="1521" mass="154500">MRGRALTILIGSEASDTLVGTDDADTLSGLAGNDVLEGKLGTDTLEGGDGDDRLIGGGGDDILDGGSGFDYAVYSDATGGVRVDLSIKSAQATGGAGSDTLKSIEGIVGSNYADNLIGDSGDNRLAGGYSNDTLMGGGGADVLDGGAGADLIDGGDGFDFVDYSASEYRNVTIDLSRTGSQGAQGDYDTLLNIEGVIGSSQGDVLKAASGASTLLGGGGGDALYGGTGDDLLDGGDGDDQFYVGVGADRVIGGAGSDTLHLIAGSAGLKADLALLWSGGQGVVNGASITGIERLGRITASAQADTIVVGAAYTDRVELDGQAGDDTLSGGAGGDLIYGGLGQDSIDGGAGDDFLYVDLDDRLVGGGSGNDIVVFERNTFGETAINVDLRNLWTGGSGFVGGLEIREVERLGAFKTSNANDTVTVGVGSATAGVSVELGAGDDRAYGGVGNDSFSGGDGDDTLYGGAGSDGLFGGLGVDRLYGEEGADQLVMGDRDTVDGGAGFDTITFAVDRAGDAMNLDLRAVWAGGTGTFNGGTVTNVENINDLYGTNAADVLMVGDGVKPLIDYYAYAGRETFFGQIIRGYRGDDTIIGSGGADKIYGDQGADKLSGGAGDDTIVMDGDDTIDGGAGIDTLSFGAWWFRPIEALNIDLRPNWEGLADAKIRSIERIGDAYGSDLADRIIIGDRYTTGIILDAGEGDDYVVGSGGNDGLRGGYGNDTLIGGLGNDVLTGAEGDDFMDGGAGEDAVQLDGDSTEYSWSIGADGVVTIRDLRTSGYDGVDTLKNVEILRFADKYLTLSGATGLTVIGSAAADVLVGTDKNDTLRGEGGNDTLDGGAGDDILDGGSGFDLASYANATSGIQVNLLNTGSQNTGAGLDQLISIEGVIGSAYADRLTGGSGADRLGGGGGDDWFSGEGGDDTIDGGDGADTVEYAGASASFSWSQGADGAWTVRDLRTTALTGVDTLRNVEQLKFSDKIVLLVASPQNIILGTNASDNLRSTVGDDVVRGAGGDDFLYGGSGNDIYDGGDGRDLVLFYESIQGVRVDLAITGPQATGEGNDTFQAIEALSGSSYADIFYGDYGANSLSGQNGDDQLDGRAGNDSISGDAGNDIVHGGAGDDNLAGGSGNDFVFGDAGDDYIWLSSENAAYNMGSDVVDGGDGYDTAHVAFTTTGLNINLGISGAQQIAPGLTLTINNVERLFGGDYADKLTGDSGDNVIGGYNGDDIIDGGAGIDTLWVRGYSNNFVVTWTTNGWRIADNRTYAAPGSTGNSYDGVDTVRNMEYIQYYDKTVALGDGMSLVVGNILRANGSHALAVVNDLSSRLSSGSIGATQAVVELVAKAGASTSVATLAYQFFTGKIPSQAGVDYLVSPTGPNANNLNSAYYQSFNLENRYINFAVNLGKLGEGKDAFAAKYGALSMVDATREAYKTIFGAAPTDAKIHAMIDGRVDYFAAYGGDGANGVGTKAAMVGWLLAEAQKADLGVMVRSNNAWLTDLADGSAPFAISLIDPSSGYYKADFIFGGP</sequence>
<evidence type="ECO:0000313" key="8">
    <source>
        <dbReference type="EMBL" id="AWC68669.1"/>
    </source>
</evidence>
<dbReference type="PRINTS" id="PR00313">
    <property type="entry name" value="CABNDNGRPT"/>
</dbReference>
<dbReference type="InterPro" id="IPR011049">
    <property type="entry name" value="Serralysin-like_metalloprot_C"/>
</dbReference>
<keyword evidence="7" id="KW-0472">Membrane</keyword>
<dbReference type="Gene3D" id="2.150.10.10">
    <property type="entry name" value="Serralysin-like metalloprotease, C-terminal"/>
    <property type="match status" value="12"/>
</dbReference>
<dbReference type="Proteomes" id="UP000217311">
    <property type="component" value="Chromosome"/>
</dbReference>
<dbReference type="InterPro" id="IPR001343">
    <property type="entry name" value="Hemolysn_Ca-bd"/>
</dbReference>
<keyword evidence="4" id="KW-0800">Toxin</keyword>
<dbReference type="InterPro" id="IPR050557">
    <property type="entry name" value="RTX_toxin/Mannuronan_C5-epim"/>
</dbReference>
<keyword evidence="5" id="KW-0677">Repeat</keyword>
<dbReference type="GO" id="GO:0090729">
    <property type="term" value="F:toxin activity"/>
    <property type="evidence" value="ECO:0007669"/>
    <property type="project" value="UniProtKB-KW"/>
</dbReference>
<evidence type="ECO:0000256" key="6">
    <source>
        <dbReference type="ARBA" id="ARBA00023026"/>
    </source>
</evidence>
<dbReference type="GO" id="GO:0005576">
    <property type="term" value="C:extracellular region"/>
    <property type="evidence" value="ECO:0007669"/>
    <property type="project" value="UniProtKB-SubCell"/>
</dbReference>
<dbReference type="GO" id="GO:0005509">
    <property type="term" value="F:calcium ion binding"/>
    <property type="evidence" value="ECO:0007669"/>
    <property type="project" value="InterPro"/>
</dbReference>
<evidence type="ECO:0000256" key="1">
    <source>
        <dbReference type="ARBA" id="ARBA00004370"/>
    </source>
</evidence>
<protein>
    <recommendedName>
        <fullName evidence="10">Calcium-binding protein</fullName>
    </recommendedName>
</protein>
<dbReference type="PANTHER" id="PTHR38340:SF1">
    <property type="entry name" value="S-LAYER PROTEIN"/>
    <property type="match status" value="1"/>
</dbReference>
<evidence type="ECO:0000256" key="3">
    <source>
        <dbReference type="ARBA" id="ARBA00022525"/>
    </source>
</evidence>
<accession>A0A2S1B7N1</accession>
<reference evidence="9" key="1">
    <citation type="submission" date="2017-09" db="EMBL/GenBank/DDBJ databases">
        <title>Genome evolution observed in wild isolates of Caulobacter crescentus.</title>
        <authorList>
            <person name="Ely B."/>
            <person name="Wilson K."/>
            <person name="Scott D."/>
        </authorList>
    </citation>
    <scope>NUCLEOTIDE SEQUENCE [LARGE SCALE GENOMIC DNA]</scope>
    <source>
        <strain evidence="9">CB13b1a</strain>
    </source>
</reference>
<keyword evidence="6" id="KW-0843">Virulence</keyword>
<dbReference type="InterPro" id="IPR018511">
    <property type="entry name" value="Hemolysin-typ_Ca-bd_CS"/>
</dbReference>
<dbReference type="PROSITE" id="PS00330">
    <property type="entry name" value="HEMOLYSIN_CALCIUM"/>
    <property type="match status" value="13"/>
</dbReference>
<dbReference type="GO" id="GO:0016020">
    <property type="term" value="C:membrane"/>
    <property type="evidence" value="ECO:0007669"/>
    <property type="project" value="UniProtKB-SubCell"/>
</dbReference>